<dbReference type="Proteomes" id="UP000001627">
    <property type="component" value="Chromosome"/>
</dbReference>
<accession>C6V434</accession>
<reference evidence="1 2" key="1">
    <citation type="journal article" date="2009" name="Nucleic Acids Res.">
        <title>Analysis of complete genome sequence of Neorickettsia risticii: causative agent of Potomac horse fever.</title>
        <authorList>
            <person name="Lin M."/>
            <person name="Zhang C."/>
            <person name="Gibson K."/>
            <person name="Rikihisa Y."/>
        </authorList>
    </citation>
    <scope>NUCLEOTIDE SEQUENCE [LARGE SCALE GENOMIC DNA]</scope>
    <source>
        <strain evidence="1 2">Illinois</strain>
    </source>
</reference>
<dbReference type="STRING" id="434131.NRI_0155"/>
<dbReference type="HOGENOM" id="CLU_3273357_0_0_5"/>
<keyword evidence="2" id="KW-1185">Reference proteome</keyword>
<evidence type="ECO:0000313" key="2">
    <source>
        <dbReference type="Proteomes" id="UP000001627"/>
    </source>
</evidence>
<sequence>MSPISRCEFMIVFLAFGHGYCNREVSVSKRKMVALIEQRMF</sequence>
<dbReference type="KEGG" id="nri:NRI_0155"/>
<dbReference type="AlphaFoldDB" id="C6V434"/>
<proteinExistence type="predicted"/>
<protein>
    <submittedName>
        <fullName evidence="1">Uncharacterized protein</fullName>
    </submittedName>
</protein>
<evidence type="ECO:0000313" key="1">
    <source>
        <dbReference type="EMBL" id="ACT69151.1"/>
    </source>
</evidence>
<dbReference type="EMBL" id="CP001431">
    <property type="protein sequence ID" value="ACT69151.1"/>
    <property type="molecule type" value="Genomic_DNA"/>
</dbReference>
<organism evidence="1 2">
    <name type="scientific">Neorickettsia risticii (strain Illinois)</name>
    <dbReference type="NCBI Taxonomy" id="434131"/>
    <lineage>
        <taxon>Bacteria</taxon>
        <taxon>Pseudomonadati</taxon>
        <taxon>Pseudomonadota</taxon>
        <taxon>Alphaproteobacteria</taxon>
        <taxon>Rickettsiales</taxon>
        <taxon>Anaplasmataceae</taxon>
        <taxon>Neorickettsia</taxon>
    </lineage>
</organism>
<name>C6V434_NEORI</name>
<gene>
    <name evidence="1" type="ordered locus">NRI_0155</name>
</gene>